<evidence type="ECO:0000256" key="1">
    <source>
        <dbReference type="ARBA" id="ARBA00023002"/>
    </source>
</evidence>
<sequence length="212" mass="24290">MQLRLRIIITIFLSIGFVNFSFSQKNKKMDMEENLEMITLGAGCFWCVEAVFQDLIGVEKVESGYSNGQGKNPTYKEVCSGTTGYAEVAQITFDPTVISLEQLLEVFWYTHNPTTLNQQGADKGTQYRSGIFYANEEQKNIAEQSKAKVEKSGLWSDPIVTEITPLKDYYPAENYHQNYYNNNSQQPYCQIVIAPKLKKLYSEYKHLLKSQN</sequence>
<evidence type="ECO:0000256" key="3">
    <source>
        <dbReference type="ARBA" id="ARBA00048782"/>
    </source>
</evidence>
<proteinExistence type="inferred from homology"/>
<dbReference type="InterPro" id="IPR002569">
    <property type="entry name" value="Met_Sox_Rdtase_MsrA_dom"/>
</dbReference>
<comment type="catalytic activity">
    <reaction evidence="3 4">
        <text>[thioredoxin]-disulfide + L-methionine + H2O = L-methionine (S)-S-oxide + [thioredoxin]-dithiol</text>
        <dbReference type="Rhea" id="RHEA:19993"/>
        <dbReference type="Rhea" id="RHEA-COMP:10698"/>
        <dbReference type="Rhea" id="RHEA-COMP:10700"/>
        <dbReference type="ChEBI" id="CHEBI:15377"/>
        <dbReference type="ChEBI" id="CHEBI:29950"/>
        <dbReference type="ChEBI" id="CHEBI:50058"/>
        <dbReference type="ChEBI" id="CHEBI:57844"/>
        <dbReference type="ChEBI" id="CHEBI:58772"/>
        <dbReference type="EC" id="1.8.4.11"/>
    </reaction>
</comment>
<feature type="domain" description="Peptide methionine sulphoxide reductase MsrA" evidence="5">
    <location>
        <begin position="38"/>
        <end position="190"/>
    </location>
</feature>
<dbReference type="SUPFAM" id="SSF55068">
    <property type="entry name" value="Peptide methionine sulfoxide reductase"/>
    <property type="match status" value="1"/>
</dbReference>
<dbReference type="GO" id="GO:0008113">
    <property type="term" value="F:peptide-methionine (S)-S-oxide reductase activity"/>
    <property type="evidence" value="ECO:0007669"/>
    <property type="project" value="UniProtKB-UniRule"/>
</dbReference>
<dbReference type="NCBIfam" id="TIGR00401">
    <property type="entry name" value="msrA"/>
    <property type="match status" value="1"/>
</dbReference>
<gene>
    <name evidence="4" type="primary">msrA</name>
    <name evidence="6" type="ORF">BC781_10517</name>
</gene>
<dbReference type="OrthoDB" id="4174719at2"/>
<feature type="active site" evidence="4">
    <location>
        <position position="44"/>
    </location>
</feature>
<comment type="function">
    <text evidence="4">Has an important function as a repair enzyme for proteins that have been inactivated by oxidation. Catalyzes the reversible oxidation-reduction of methionine sulfoxide in proteins to methionine.</text>
</comment>
<evidence type="ECO:0000259" key="5">
    <source>
        <dbReference type="Pfam" id="PF01625"/>
    </source>
</evidence>
<comment type="caution">
    <text evidence="6">The sequence shown here is derived from an EMBL/GenBank/DDBJ whole genome shotgun (WGS) entry which is preliminary data.</text>
</comment>
<evidence type="ECO:0000256" key="4">
    <source>
        <dbReference type="HAMAP-Rule" id="MF_01401"/>
    </source>
</evidence>
<name>A0A315Z725_SEDFL</name>
<dbReference type="EMBL" id="QGDO01000005">
    <property type="protein sequence ID" value="PWJ39954.1"/>
    <property type="molecule type" value="Genomic_DNA"/>
</dbReference>
<protein>
    <recommendedName>
        <fullName evidence="4">Peptide methionine sulfoxide reductase MsrA</fullName>
        <shortName evidence="4">Protein-methionine-S-oxide reductase</shortName>
        <ecNumber evidence="4">1.8.4.11</ecNumber>
    </recommendedName>
    <alternativeName>
        <fullName evidence="4">Peptide-methionine (S)-S-oxide reductase</fullName>
        <shortName evidence="4">Peptide Met(O) reductase</shortName>
    </alternativeName>
</protein>
<dbReference type="GO" id="GO:0033744">
    <property type="term" value="F:L-methionine:thioredoxin-disulfide S-oxidoreductase activity"/>
    <property type="evidence" value="ECO:0007669"/>
    <property type="project" value="RHEA"/>
</dbReference>
<dbReference type="Proteomes" id="UP000245535">
    <property type="component" value="Unassembled WGS sequence"/>
</dbReference>
<evidence type="ECO:0000313" key="7">
    <source>
        <dbReference type="Proteomes" id="UP000245535"/>
    </source>
</evidence>
<dbReference type="PANTHER" id="PTHR43774:SF1">
    <property type="entry name" value="PEPTIDE METHIONINE SULFOXIDE REDUCTASE MSRA 2"/>
    <property type="match status" value="1"/>
</dbReference>
<keyword evidence="1 4" id="KW-0560">Oxidoreductase</keyword>
<accession>A0A315Z725</accession>
<comment type="catalytic activity">
    <reaction evidence="2 4">
        <text>L-methionyl-[protein] + [thioredoxin]-disulfide + H2O = L-methionyl-(S)-S-oxide-[protein] + [thioredoxin]-dithiol</text>
        <dbReference type="Rhea" id="RHEA:14217"/>
        <dbReference type="Rhea" id="RHEA-COMP:10698"/>
        <dbReference type="Rhea" id="RHEA-COMP:10700"/>
        <dbReference type="Rhea" id="RHEA-COMP:12313"/>
        <dbReference type="Rhea" id="RHEA-COMP:12315"/>
        <dbReference type="ChEBI" id="CHEBI:15377"/>
        <dbReference type="ChEBI" id="CHEBI:16044"/>
        <dbReference type="ChEBI" id="CHEBI:29950"/>
        <dbReference type="ChEBI" id="CHEBI:44120"/>
        <dbReference type="ChEBI" id="CHEBI:50058"/>
        <dbReference type="EC" id="1.8.4.11"/>
    </reaction>
</comment>
<evidence type="ECO:0000313" key="6">
    <source>
        <dbReference type="EMBL" id="PWJ39954.1"/>
    </source>
</evidence>
<comment type="similarity">
    <text evidence="4">Belongs to the MsrA Met sulfoxide reductase family.</text>
</comment>
<dbReference type="AlphaFoldDB" id="A0A315Z725"/>
<dbReference type="InterPro" id="IPR036509">
    <property type="entry name" value="Met_Sox_Rdtase_MsrA_sf"/>
</dbReference>
<dbReference type="Gene3D" id="3.30.1060.10">
    <property type="entry name" value="Peptide methionine sulphoxide reductase MsrA"/>
    <property type="match status" value="1"/>
</dbReference>
<evidence type="ECO:0000256" key="2">
    <source>
        <dbReference type="ARBA" id="ARBA00047806"/>
    </source>
</evidence>
<dbReference type="Pfam" id="PF01625">
    <property type="entry name" value="PMSR"/>
    <property type="match status" value="1"/>
</dbReference>
<dbReference type="PANTHER" id="PTHR43774">
    <property type="entry name" value="PEPTIDE METHIONINE SULFOXIDE REDUCTASE"/>
    <property type="match status" value="1"/>
</dbReference>
<reference evidence="6 7" key="1">
    <citation type="submission" date="2018-03" db="EMBL/GenBank/DDBJ databases">
        <title>Genomic Encyclopedia of Archaeal and Bacterial Type Strains, Phase II (KMG-II): from individual species to whole genera.</title>
        <authorList>
            <person name="Goeker M."/>
        </authorList>
    </citation>
    <scope>NUCLEOTIDE SEQUENCE [LARGE SCALE GENOMIC DNA]</scope>
    <source>
        <strain evidence="6 7">DSM 28229</strain>
    </source>
</reference>
<organism evidence="6 7">
    <name type="scientific">Sediminitomix flava</name>
    <dbReference type="NCBI Taxonomy" id="379075"/>
    <lineage>
        <taxon>Bacteria</taxon>
        <taxon>Pseudomonadati</taxon>
        <taxon>Bacteroidota</taxon>
        <taxon>Cytophagia</taxon>
        <taxon>Cytophagales</taxon>
        <taxon>Flammeovirgaceae</taxon>
        <taxon>Sediminitomix</taxon>
    </lineage>
</organism>
<dbReference type="EC" id="1.8.4.11" evidence="4"/>
<keyword evidence="7" id="KW-1185">Reference proteome</keyword>
<dbReference type="HAMAP" id="MF_01401">
    <property type="entry name" value="MsrA"/>
    <property type="match status" value="1"/>
</dbReference>